<keyword evidence="1" id="KW-0378">Hydrolase</keyword>
<evidence type="ECO:0000313" key="6">
    <source>
        <dbReference type="Proteomes" id="UP000695562"/>
    </source>
</evidence>
<feature type="transmembrane region" description="Helical" evidence="3">
    <location>
        <begin position="67"/>
        <end position="99"/>
    </location>
</feature>
<keyword evidence="3" id="KW-1133">Transmembrane helix</keyword>
<proteinExistence type="predicted"/>
<dbReference type="InterPro" id="IPR049492">
    <property type="entry name" value="BD-FAE-like_dom"/>
</dbReference>
<dbReference type="InterPro" id="IPR050300">
    <property type="entry name" value="GDXG_lipolytic_enzyme"/>
</dbReference>
<feature type="transmembrane region" description="Helical" evidence="3">
    <location>
        <begin position="111"/>
        <end position="128"/>
    </location>
</feature>
<gene>
    <name evidence="5" type="ORF">CYY_008625</name>
</gene>
<feature type="region of interest" description="Disordered" evidence="2">
    <location>
        <begin position="221"/>
        <end position="241"/>
    </location>
</feature>
<keyword evidence="3" id="KW-0812">Transmembrane</keyword>
<accession>A0A8J4PP10</accession>
<organism evidence="5 6">
    <name type="scientific">Polysphondylium violaceum</name>
    <dbReference type="NCBI Taxonomy" id="133409"/>
    <lineage>
        <taxon>Eukaryota</taxon>
        <taxon>Amoebozoa</taxon>
        <taxon>Evosea</taxon>
        <taxon>Eumycetozoa</taxon>
        <taxon>Dictyostelia</taxon>
        <taxon>Dictyosteliales</taxon>
        <taxon>Dictyosteliaceae</taxon>
        <taxon>Polysphondylium</taxon>
    </lineage>
</organism>
<evidence type="ECO:0000256" key="2">
    <source>
        <dbReference type="SAM" id="MobiDB-lite"/>
    </source>
</evidence>
<dbReference type="AlphaFoldDB" id="A0A8J4PP10"/>
<reference evidence="5" key="1">
    <citation type="submission" date="2020-01" db="EMBL/GenBank/DDBJ databases">
        <title>Development of genomics and gene disruption for Polysphondylium violaceum indicates a role for the polyketide synthase stlB in stalk morphogenesis.</title>
        <authorList>
            <person name="Narita B."/>
            <person name="Kawabe Y."/>
            <person name="Kin K."/>
            <person name="Saito T."/>
            <person name="Gibbs R."/>
            <person name="Kuspa A."/>
            <person name="Muzny D."/>
            <person name="Queller D."/>
            <person name="Richards S."/>
            <person name="Strassman J."/>
            <person name="Sucgang R."/>
            <person name="Worley K."/>
            <person name="Schaap P."/>
        </authorList>
    </citation>
    <scope>NUCLEOTIDE SEQUENCE</scope>
    <source>
        <strain evidence="5">QSvi11</strain>
    </source>
</reference>
<comment type="caution">
    <text evidence="5">The sequence shown here is derived from an EMBL/GenBank/DDBJ whole genome shotgun (WGS) entry which is preliminary data.</text>
</comment>
<dbReference type="GO" id="GO:0016787">
    <property type="term" value="F:hydrolase activity"/>
    <property type="evidence" value="ECO:0007669"/>
    <property type="project" value="UniProtKB-KW"/>
</dbReference>
<protein>
    <recommendedName>
        <fullName evidence="4">BD-FAE-like domain-containing protein</fullName>
    </recommendedName>
</protein>
<dbReference type="EMBL" id="AJWJ01000550">
    <property type="protein sequence ID" value="KAF2070056.1"/>
    <property type="molecule type" value="Genomic_DNA"/>
</dbReference>
<dbReference type="Gene3D" id="3.40.50.1820">
    <property type="entry name" value="alpha/beta hydrolase"/>
    <property type="match status" value="1"/>
</dbReference>
<dbReference type="PANTHER" id="PTHR48081:SF33">
    <property type="entry name" value="KYNURENINE FORMAMIDASE"/>
    <property type="match status" value="1"/>
</dbReference>
<evidence type="ECO:0000259" key="4">
    <source>
        <dbReference type="Pfam" id="PF20434"/>
    </source>
</evidence>
<dbReference type="PANTHER" id="PTHR48081">
    <property type="entry name" value="AB HYDROLASE SUPERFAMILY PROTEIN C4A8.06C"/>
    <property type="match status" value="1"/>
</dbReference>
<keyword evidence="3" id="KW-0472">Membrane</keyword>
<keyword evidence="6" id="KW-1185">Reference proteome</keyword>
<dbReference type="OrthoDB" id="19653at2759"/>
<dbReference type="Pfam" id="PF20434">
    <property type="entry name" value="BD-FAE"/>
    <property type="match status" value="1"/>
</dbReference>
<feature type="transmembrane region" description="Helical" evidence="3">
    <location>
        <begin position="24"/>
        <end position="55"/>
    </location>
</feature>
<feature type="compositionally biased region" description="Basic residues" evidence="2">
    <location>
        <begin position="224"/>
        <end position="241"/>
    </location>
</feature>
<name>A0A8J4PP10_9MYCE</name>
<sequence length="611" mass="70718">MDDPSTTFASPTTVANSSTSSSVIMVYLIFLILLQFLISLVYLLFALAMAITTYISSNVGPFGTHPIVIRFAFLPGIVGSEFGLHYFIFMNIISLFIWITGLYDSNLISKFSLYIVMISSIFLLKNYFTGFKMEHIGKKTMDAYCGVEYHHHHQQQSSSTTTTNPIIYNHHTKNIDKPKKSKLILKKMQLYRVLKKAFFNLRNKIGPKTIVIDGNNNNLDNNNYHHHHHHHNNHHHNQYHHQHPSKWSFSFWKKIIFPLPHLHYPHVMRKKNIPYGSESHFQVLDVYYHSTIKPELANRPILIYTFGSGWRGPGLSTKDTNSLPLIYHMANEKWIVFSIGYRLAPQFKFPTHINDVKKGIEWVRKNAALYGGDIDNMYIAGGSAGGHLSSLAALTDGKDFEPDILDQEEEKKNNQNTTFRACVSLYAVYDFTNRFNAWTFDFPTYLGQLIMRSPIEQEPELYRKSSPIDNIRPDLNIPFLVIHGDYDELVPIQESINFVKRFKEVVTNPDITFMEVPFAHHGFDVLMTPRTMYVVHAIHRYLDKISKKHQSEKLVSLRQRQYQQHLLHQKSRSMSNILSTSTSTTTIDVLLNDNNIDSLEQHDNHNFENQV</sequence>
<evidence type="ECO:0000256" key="1">
    <source>
        <dbReference type="ARBA" id="ARBA00022801"/>
    </source>
</evidence>
<feature type="domain" description="BD-FAE-like" evidence="4">
    <location>
        <begin position="284"/>
        <end position="500"/>
    </location>
</feature>
<evidence type="ECO:0000313" key="5">
    <source>
        <dbReference type="EMBL" id="KAF2070056.1"/>
    </source>
</evidence>
<dbReference type="SUPFAM" id="SSF53474">
    <property type="entry name" value="alpha/beta-Hydrolases"/>
    <property type="match status" value="1"/>
</dbReference>
<evidence type="ECO:0000256" key="3">
    <source>
        <dbReference type="SAM" id="Phobius"/>
    </source>
</evidence>
<dbReference type="InterPro" id="IPR029058">
    <property type="entry name" value="AB_hydrolase_fold"/>
</dbReference>
<dbReference type="Proteomes" id="UP000695562">
    <property type="component" value="Unassembled WGS sequence"/>
</dbReference>